<reference evidence="2" key="1">
    <citation type="journal article" date="2011" name="PLoS Genet.">
        <title>Genomic analysis of the necrotrophic fungal pathogens Sclerotinia sclerotiorum and Botrytis cinerea.</title>
        <authorList>
            <person name="Amselem J."/>
            <person name="Cuomo C.A."/>
            <person name="van Kan J.A."/>
            <person name="Viaud M."/>
            <person name="Benito E.P."/>
            <person name="Couloux A."/>
            <person name="Coutinho P.M."/>
            <person name="de Vries R.P."/>
            <person name="Dyer P.S."/>
            <person name="Fillinger S."/>
            <person name="Fournier E."/>
            <person name="Gout L."/>
            <person name="Hahn M."/>
            <person name="Kohn L."/>
            <person name="Lapalu N."/>
            <person name="Plummer K.M."/>
            <person name="Pradier J.M."/>
            <person name="Quevillon E."/>
            <person name="Sharon A."/>
            <person name="Simon A."/>
            <person name="ten Have A."/>
            <person name="Tudzynski B."/>
            <person name="Tudzynski P."/>
            <person name="Wincker P."/>
            <person name="Andrew M."/>
            <person name="Anthouard V."/>
            <person name="Beever R.E."/>
            <person name="Beffa R."/>
            <person name="Benoit I."/>
            <person name="Bouzid O."/>
            <person name="Brault B."/>
            <person name="Chen Z."/>
            <person name="Choquer M."/>
            <person name="Collemare J."/>
            <person name="Cotton P."/>
            <person name="Danchin E.G."/>
            <person name="Da Silva C."/>
            <person name="Gautier A."/>
            <person name="Giraud C."/>
            <person name="Giraud T."/>
            <person name="Gonzalez C."/>
            <person name="Grossetete S."/>
            <person name="Guldener U."/>
            <person name="Henrissat B."/>
            <person name="Howlett B.J."/>
            <person name="Kodira C."/>
            <person name="Kretschmer M."/>
            <person name="Lappartient A."/>
            <person name="Leroch M."/>
            <person name="Levis C."/>
            <person name="Mauceli E."/>
            <person name="Neuveglise C."/>
            <person name="Oeser B."/>
            <person name="Pearson M."/>
            <person name="Poulain J."/>
            <person name="Poussereau N."/>
            <person name="Quesneville H."/>
            <person name="Rascle C."/>
            <person name="Schumacher J."/>
            <person name="Segurens B."/>
            <person name="Sexton A."/>
            <person name="Silva E."/>
            <person name="Sirven C."/>
            <person name="Soanes D.M."/>
            <person name="Talbot N.J."/>
            <person name="Templeton M."/>
            <person name="Yandava C."/>
            <person name="Yarden O."/>
            <person name="Zeng Q."/>
            <person name="Rollins J.A."/>
            <person name="Lebrun M.H."/>
            <person name="Dickman M."/>
        </authorList>
    </citation>
    <scope>NUCLEOTIDE SEQUENCE [LARGE SCALE GENOMIC DNA]</scope>
    <source>
        <strain evidence="2">T4</strain>
    </source>
</reference>
<evidence type="ECO:0000313" key="1">
    <source>
        <dbReference type="EMBL" id="CCD44456.1"/>
    </source>
</evidence>
<dbReference type="HOGENOM" id="CLU_3207517_0_0_1"/>
<accession>G2XVD6</accession>
<sequence length="45" mass="5316">MTTVKKRDVGKDLQFPRSKRRAGAHIPAAEEKETYYVIMKMKHRL</sequence>
<dbReference type="AlphaFoldDB" id="G2XVD6"/>
<dbReference type="InParanoid" id="G2XVD6"/>
<evidence type="ECO:0000313" key="2">
    <source>
        <dbReference type="Proteomes" id="UP000008177"/>
    </source>
</evidence>
<gene>
    <name evidence="1" type="ORF">BofuT4_uP053570.1</name>
</gene>
<protein>
    <submittedName>
        <fullName evidence="1">Uncharacterized protein</fullName>
    </submittedName>
</protein>
<proteinExistence type="predicted"/>
<organism evidence="1 2">
    <name type="scientific">Botryotinia fuckeliana (strain T4)</name>
    <name type="common">Noble rot fungus</name>
    <name type="synonym">Botrytis cinerea</name>
    <dbReference type="NCBI Taxonomy" id="999810"/>
    <lineage>
        <taxon>Eukaryota</taxon>
        <taxon>Fungi</taxon>
        <taxon>Dikarya</taxon>
        <taxon>Ascomycota</taxon>
        <taxon>Pezizomycotina</taxon>
        <taxon>Leotiomycetes</taxon>
        <taxon>Helotiales</taxon>
        <taxon>Sclerotiniaceae</taxon>
        <taxon>Botrytis</taxon>
    </lineage>
</organism>
<dbReference type="EMBL" id="FQ790271">
    <property type="protein sequence ID" value="CCD44456.1"/>
    <property type="molecule type" value="Genomic_DNA"/>
</dbReference>
<dbReference type="Proteomes" id="UP000008177">
    <property type="component" value="Unplaced contigs"/>
</dbReference>
<name>G2XVD6_BOTF4</name>